<dbReference type="AlphaFoldDB" id="A0AB37RD39"/>
<evidence type="ECO:0000313" key="2">
    <source>
        <dbReference type="EMBL" id="RMW51839.1"/>
    </source>
</evidence>
<comment type="caution">
    <text evidence="2">The sequence shown here is derived from an EMBL/GenBank/DDBJ whole genome shotgun (WGS) entry which is preliminary data.</text>
</comment>
<reference evidence="2 3" key="1">
    <citation type="submission" date="2018-10" db="EMBL/GenBank/DDBJ databases">
        <title>Genome sequences of five Lactobacillus pentosus strains isolated from brines of traditionally fermented spanish-style green table olives and differences between them.</title>
        <authorList>
            <person name="Jimenez Diaz R."/>
        </authorList>
    </citation>
    <scope>NUCLEOTIDE SEQUENCE [LARGE SCALE GENOMIC DNA]</scope>
    <source>
        <strain evidence="2 3">IG8</strain>
    </source>
</reference>
<feature type="transmembrane region" description="Helical" evidence="1">
    <location>
        <begin position="18"/>
        <end position="38"/>
    </location>
</feature>
<organism evidence="2 3">
    <name type="scientific">Lactiplantibacillus pentosus</name>
    <name type="common">Lactobacillus pentosus</name>
    <dbReference type="NCBI Taxonomy" id="1589"/>
    <lineage>
        <taxon>Bacteria</taxon>
        <taxon>Bacillati</taxon>
        <taxon>Bacillota</taxon>
        <taxon>Bacilli</taxon>
        <taxon>Lactobacillales</taxon>
        <taxon>Lactobacillaceae</taxon>
        <taxon>Lactiplantibacillus</taxon>
    </lineage>
</organism>
<accession>A0AB37RD39</accession>
<evidence type="ECO:0000256" key="1">
    <source>
        <dbReference type="SAM" id="Phobius"/>
    </source>
</evidence>
<keyword evidence="1" id="KW-0812">Transmembrane</keyword>
<dbReference type="Proteomes" id="UP000281061">
    <property type="component" value="Unassembled WGS sequence"/>
</dbReference>
<dbReference type="RefSeq" id="WP_122211425.1">
    <property type="nucleotide sequence ID" value="NZ_CP104714.1"/>
</dbReference>
<protein>
    <recommendedName>
        <fullName evidence="4">Capsular polysaccharide biosynthesis protein CpsC</fullName>
    </recommendedName>
</protein>
<keyword evidence="1" id="KW-1133">Transmembrane helix</keyword>
<feature type="transmembrane region" description="Helical" evidence="1">
    <location>
        <begin position="164"/>
        <end position="182"/>
    </location>
</feature>
<evidence type="ECO:0008006" key="4">
    <source>
        <dbReference type="Google" id="ProtNLM"/>
    </source>
</evidence>
<gene>
    <name evidence="2" type="ORF">D6U17_14955</name>
</gene>
<sequence>MELRIKLKNVLRIIGRHIVLLIGIIGLSIAAGVSWNYLIKKPEYQSQIQFLQTNNDTSQITVYDQILSLKSFKTQVNSELKQRKISSVFSDTTIESMSVSSSVNSPIFSVSVTTRNPKFSKYAATIVAQNLISFVGKYQENTNLAIISKAASTPTMVQQSISKIVIIFGAGGLVLSLFIVFMKELYGKKMASQYLNDVFGIENLGSIKLLKDPR</sequence>
<evidence type="ECO:0000313" key="3">
    <source>
        <dbReference type="Proteomes" id="UP000281061"/>
    </source>
</evidence>
<keyword evidence="1" id="KW-0472">Membrane</keyword>
<name>A0AB37RD39_LACPE</name>
<proteinExistence type="predicted"/>
<dbReference type="EMBL" id="RDCL01000095">
    <property type="protein sequence ID" value="RMW51839.1"/>
    <property type="molecule type" value="Genomic_DNA"/>
</dbReference>